<reference evidence="2" key="1">
    <citation type="submission" date="2015-09" db="EMBL/GenBank/DDBJ databases">
        <authorList>
            <person name="Rodrigo-Torres L."/>
            <person name="Arahal D.R."/>
        </authorList>
    </citation>
    <scope>NUCLEOTIDE SEQUENCE [LARGE SCALE GENOMIC DNA]</scope>
    <source>
        <strain evidence="2">CECT 4293</strain>
    </source>
</reference>
<protein>
    <submittedName>
        <fullName evidence="1">Uncharacterized protein</fullName>
    </submittedName>
</protein>
<organism evidence="1 2">
    <name type="scientific">Ruegeria atlantica</name>
    <dbReference type="NCBI Taxonomy" id="81569"/>
    <lineage>
        <taxon>Bacteria</taxon>
        <taxon>Pseudomonadati</taxon>
        <taxon>Pseudomonadota</taxon>
        <taxon>Alphaproteobacteria</taxon>
        <taxon>Rhodobacterales</taxon>
        <taxon>Roseobacteraceae</taxon>
        <taxon>Ruegeria</taxon>
    </lineage>
</organism>
<name>A0A0P1E6U3_9RHOB</name>
<keyword evidence="2" id="KW-1185">Reference proteome</keyword>
<proteinExistence type="predicted"/>
<accession>A0A0P1E6U3</accession>
<dbReference type="RefSeq" id="WP_186437449.1">
    <property type="nucleotide sequence ID" value="NZ_CYPS01000043.1"/>
</dbReference>
<evidence type="ECO:0000313" key="2">
    <source>
        <dbReference type="Proteomes" id="UP000050786"/>
    </source>
</evidence>
<dbReference type="Proteomes" id="UP000050786">
    <property type="component" value="Unassembled WGS sequence"/>
</dbReference>
<sequence>MAGVQGLDPDDSWTRRLVGESLEARGEAREVVAAILNLNQEPPKPMLFDMLDI</sequence>
<dbReference type="EMBL" id="CYPS01000043">
    <property type="protein sequence ID" value="CUH43889.1"/>
    <property type="molecule type" value="Genomic_DNA"/>
</dbReference>
<dbReference type="AlphaFoldDB" id="A0A0P1E6U3"/>
<evidence type="ECO:0000313" key="1">
    <source>
        <dbReference type="EMBL" id="CUH43889.1"/>
    </source>
</evidence>
<gene>
    <name evidence="1" type="ORF">RUM4293_02785</name>
</gene>